<organism evidence="2">
    <name type="scientific">freshwater metagenome</name>
    <dbReference type="NCBI Taxonomy" id="449393"/>
    <lineage>
        <taxon>unclassified sequences</taxon>
        <taxon>metagenomes</taxon>
        <taxon>ecological metagenomes</taxon>
    </lineage>
</organism>
<evidence type="ECO:0000313" key="2">
    <source>
        <dbReference type="EMBL" id="CAB4634191.1"/>
    </source>
</evidence>
<dbReference type="EMBL" id="CAEZVS010000044">
    <property type="protein sequence ID" value="CAB4634191.1"/>
    <property type="molecule type" value="Genomic_DNA"/>
</dbReference>
<keyword evidence="1" id="KW-1133">Transmembrane helix</keyword>
<gene>
    <name evidence="2" type="ORF">UFOPK2106_00441</name>
</gene>
<feature type="transmembrane region" description="Helical" evidence="1">
    <location>
        <begin position="29"/>
        <end position="49"/>
    </location>
</feature>
<protein>
    <submittedName>
        <fullName evidence="2">Unannotated protein</fullName>
    </submittedName>
</protein>
<accession>A0A6J6JAT9</accession>
<proteinExistence type="predicted"/>
<keyword evidence="1" id="KW-0472">Membrane</keyword>
<name>A0A6J6JAT9_9ZZZZ</name>
<reference evidence="2" key="1">
    <citation type="submission" date="2020-05" db="EMBL/GenBank/DDBJ databases">
        <authorList>
            <person name="Chiriac C."/>
            <person name="Salcher M."/>
            <person name="Ghai R."/>
            <person name="Kavagutti S V."/>
        </authorList>
    </citation>
    <scope>NUCLEOTIDE SEQUENCE</scope>
</reference>
<keyword evidence="1" id="KW-0812">Transmembrane</keyword>
<sequence length="57" mass="6505">MLTEQGVSVREEIKSRLLKQAGKNETRMLIPLVFLILPITVLFAIYPSLELLNFGFI</sequence>
<evidence type="ECO:0000256" key="1">
    <source>
        <dbReference type="SAM" id="Phobius"/>
    </source>
</evidence>
<dbReference type="AlphaFoldDB" id="A0A6J6JAT9"/>